<dbReference type="eggNOG" id="COG3152">
    <property type="taxonomic scope" value="Bacteria"/>
</dbReference>
<evidence type="ECO:0008006" key="4">
    <source>
        <dbReference type="Google" id="ProtNLM"/>
    </source>
</evidence>
<dbReference type="STRING" id="1280952.HJA_01030"/>
<sequence length="149" mass="16443">MVSFPDAVKMFFSRYVDFQGRSTRAEYWWVYLFNLIIFGVWAILFFVLGGINMRTEEVSPLGFILIALVAIYVLAIIIPGIALFIRRLHDINQTGWIYLGLVAANFVPVLNMIAGIAAIVIACIPGTKGPNKYGPDPLNPTAGAADTFV</sequence>
<feature type="transmembrane region" description="Helical" evidence="1">
    <location>
        <begin position="63"/>
        <end position="85"/>
    </location>
</feature>
<name>A0A059FKV2_9PROT</name>
<keyword evidence="3" id="KW-1185">Reference proteome</keyword>
<dbReference type="Pfam" id="PF05656">
    <property type="entry name" value="DUF805"/>
    <property type="match status" value="1"/>
</dbReference>
<protein>
    <recommendedName>
        <fullName evidence="4">DUF805 domain-containing protein</fullName>
    </recommendedName>
</protein>
<keyword evidence="1" id="KW-0472">Membrane</keyword>
<dbReference type="GO" id="GO:0005886">
    <property type="term" value="C:plasma membrane"/>
    <property type="evidence" value="ECO:0007669"/>
    <property type="project" value="TreeGrafter"/>
</dbReference>
<dbReference type="PANTHER" id="PTHR34980">
    <property type="entry name" value="INNER MEMBRANE PROTEIN-RELATED-RELATED"/>
    <property type="match status" value="1"/>
</dbReference>
<dbReference type="RefSeq" id="WP_035577130.1">
    <property type="nucleotide sequence ID" value="NZ_ARYJ01000001.1"/>
</dbReference>
<feature type="transmembrane region" description="Helical" evidence="1">
    <location>
        <begin position="97"/>
        <end position="124"/>
    </location>
</feature>
<dbReference type="InterPro" id="IPR008523">
    <property type="entry name" value="DUF805"/>
</dbReference>
<evidence type="ECO:0000313" key="3">
    <source>
        <dbReference type="Proteomes" id="UP000024816"/>
    </source>
</evidence>
<organism evidence="2 3">
    <name type="scientific">Hyphomonas jannaschiana VP2</name>
    <dbReference type="NCBI Taxonomy" id="1280952"/>
    <lineage>
        <taxon>Bacteria</taxon>
        <taxon>Pseudomonadati</taxon>
        <taxon>Pseudomonadota</taxon>
        <taxon>Alphaproteobacteria</taxon>
        <taxon>Hyphomonadales</taxon>
        <taxon>Hyphomonadaceae</taxon>
        <taxon>Hyphomonas</taxon>
    </lineage>
</organism>
<dbReference type="PATRIC" id="fig|1280952.3.peg.211"/>
<reference evidence="2 3" key="1">
    <citation type="journal article" date="2014" name="Antonie Van Leeuwenhoek">
        <title>Hyphomonas beringensis sp. nov. and Hyphomonas chukchiensis sp. nov., isolated from surface seawater of the Bering Sea and Chukchi Sea.</title>
        <authorList>
            <person name="Li C."/>
            <person name="Lai Q."/>
            <person name="Li G."/>
            <person name="Dong C."/>
            <person name="Wang J."/>
            <person name="Liao Y."/>
            <person name="Shao Z."/>
        </authorList>
    </citation>
    <scope>NUCLEOTIDE SEQUENCE [LARGE SCALE GENOMIC DNA]</scope>
    <source>
        <strain evidence="2 3">VP2</strain>
    </source>
</reference>
<keyword evidence="1" id="KW-1133">Transmembrane helix</keyword>
<dbReference type="AlphaFoldDB" id="A0A059FKV2"/>
<evidence type="ECO:0000256" key="1">
    <source>
        <dbReference type="SAM" id="Phobius"/>
    </source>
</evidence>
<evidence type="ECO:0000313" key="2">
    <source>
        <dbReference type="EMBL" id="KCZ91078.1"/>
    </source>
</evidence>
<dbReference type="Proteomes" id="UP000024816">
    <property type="component" value="Unassembled WGS sequence"/>
</dbReference>
<keyword evidence="1" id="KW-0812">Transmembrane</keyword>
<comment type="caution">
    <text evidence="2">The sequence shown here is derived from an EMBL/GenBank/DDBJ whole genome shotgun (WGS) entry which is preliminary data.</text>
</comment>
<gene>
    <name evidence="2" type="ORF">HJA_01030</name>
</gene>
<proteinExistence type="predicted"/>
<feature type="transmembrane region" description="Helical" evidence="1">
    <location>
        <begin position="28"/>
        <end position="51"/>
    </location>
</feature>
<dbReference type="PANTHER" id="PTHR34980:SF2">
    <property type="entry name" value="INNER MEMBRANE PROTEIN YHAH-RELATED"/>
    <property type="match status" value="1"/>
</dbReference>
<dbReference type="EMBL" id="ARYJ01000001">
    <property type="protein sequence ID" value="KCZ91078.1"/>
    <property type="molecule type" value="Genomic_DNA"/>
</dbReference>
<accession>A0A059FKV2</accession>